<dbReference type="AlphaFoldDB" id="A0A1H2TFJ1"/>
<gene>
    <name evidence="1" type="ORF">SAMN04488238_10240</name>
</gene>
<dbReference type="Proteomes" id="UP000198539">
    <property type="component" value="Unassembled WGS sequence"/>
</dbReference>
<protein>
    <submittedName>
        <fullName evidence="1">Uncharacterized protein</fullName>
    </submittedName>
</protein>
<keyword evidence="2" id="KW-1185">Reference proteome</keyword>
<accession>A0A1H2TFJ1</accession>
<organism evidence="1 2">
    <name type="scientific">Roseicitreum antarcticum</name>
    <dbReference type="NCBI Taxonomy" id="564137"/>
    <lineage>
        <taxon>Bacteria</taxon>
        <taxon>Pseudomonadati</taxon>
        <taxon>Pseudomonadota</taxon>
        <taxon>Alphaproteobacteria</taxon>
        <taxon>Rhodobacterales</taxon>
        <taxon>Paracoccaceae</taxon>
        <taxon>Roseicitreum</taxon>
    </lineage>
</organism>
<evidence type="ECO:0000313" key="2">
    <source>
        <dbReference type="Proteomes" id="UP000198539"/>
    </source>
</evidence>
<dbReference type="EMBL" id="FNOM01000002">
    <property type="protein sequence ID" value="SDW42600.1"/>
    <property type="molecule type" value="Genomic_DNA"/>
</dbReference>
<dbReference type="STRING" id="564137.SAMN04488238_10240"/>
<evidence type="ECO:0000313" key="1">
    <source>
        <dbReference type="EMBL" id="SDW42600.1"/>
    </source>
</evidence>
<proteinExistence type="predicted"/>
<name>A0A1H2TFJ1_9RHOB</name>
<sequence length="51" mass="5393">MAKLSLRPPLSAEDCAFLDRSAAAQAAFATRWLVDLPADLCPAFCSTPPDA</sequence>
<reference evidence="1 2" key="1">
    <citation type="submission" date="2016-10" db="EMBL/GenBank/DDBJ databases">
        <authorList>
            <person name="de Groot N.N."/>
        </authorList>
    </citation>
    <scope>NUCLEOTIDE SEQUENCE [LARGE SCALE GENOMIC DNA]</scope>
    <source>
        <strain evidence="1 2">CGMCC 1.8894</strain>
    </source>
</reference>